<proteinExistence type="inferred from homology"/>
<dbReference type="GO" id="GO:0071013">
    <property type="term" value="C:catalytic step 2 spliceosome"/>
    <property type="evidence" value="ECO:0007669"/>
    <property type="project" value="TreeGrafter"/>
</dbReference>
<dbReference type="AlphaFoldDB" id="T1JTW3"/>
<dbReference type="eggNOG" id="KOG2627">
    <property type="taxonomic scope" value="Eukaryota"/>
</dbReference>
<feature type="compositionally biased region" description="Polar residues" evidence="4">
    <location>
        <begin position="429"/>
        <end position="441"/>
    </location>
</feature>
<name>T1JTW3_TETUR</name>
<dbReference type="STRING" id="32264.T1JTW3"/>
<comment type="subcellular location">
    <subcellularLocation>
        <location evidence="1">Nucleus</location>
    </subcellularLocation>
</comment>
<dbReference type="InterPro" id="IPR019148">
    <property type="entry name" value="Nuclear_protein_DGCR14_ESS-2"/>
</dbReference>
<dbReference type="Pfam" id="PF09751">
    <property type="entry name" value="Es2"/>
    <property type="match status" value="2"/>
</dbReference>
<dbReference type="HOGENOM" id="CLU_024820_0_1_1"/>
<reference evidence="6" key="1">
    <citation type="submission" date="2011-08" db="EMBL/GenBank/DDBJ databases">
        <authorList>
            <person name="Rombauts S."/>
        </authorList>
    </citation>
    <scope>NUCLEOTIDE SEQUENCE</scope>
    <source>
        <strain evidence="6">London</strain>
    </source>
</reference>
<feature type="region of interest" description="Disordered" evidence="4">
    <location>
        <begin position="412"/>
        <end position="441"/>
    </location>
</feature>
<dbReference type="Proteomes" id="UP000015104">
    <property type="component" value="Unassembled WGS sequence"/>
</dbReference>
<keyword evidence="6" id="KW-1185">Reference proteome</keyword>
<organism evidence="5 6">
    <name type="scientific">Tetranychus urticae</name>
    <name type="common">Two-spotted spider mite</name>
    <dbReference type="NCBI Taxonomy" id="32264"/>
    <lineage>
        <taxon>Eukaryota</taxon>
        <taxon>Metazoa</taxon>
        <taxon>Ecdysozoa</taxon>
        <taxon>Arthropoda</taxon>
        <taxon>Chelicerata</taxon>
        <taxon>Arachnida</taxon>
        <taxon>Acari</taxon>
        <taxon>Acariformes</taxon>
        <taxon>Trombidiformes</taxon>
        <taxon>Prostigmata</taxon>
        <taxon>Eleutherengona</taxon>
        <taxon>Raphignathae</taxon>
        <taxon>Tetranychoidea</taxon>
        <taxon>Tetranychidae</taxon>
        <taxon>Tetranychus</taxon>
    </lineage>
</organism>
<feature type="compositionally biased region" description="Polar residues" evidence="4">
    <location>
        <begin position="412"/>
        <end position="422"/>
    </location>
</feature>
<dbReference type="OrthoDB" id="19679at2759"/>
<feature type="compositionally biased region" description="Low complexity" evidence="4">
    <location>
        <begin position="10"/>
        <end position="22"/>
    </location>
</feature>
<feature type="region of interest" description="Disordered" evidence="4">
    <location>
        <begin position="1"/>
        <end position="27"/>
    </location>
</feature>
<evidence type="ECO:0000256" key="4">
    <source>
        <dbReference type="SAM" id="MobiDB-lite"/>
    </source>
</evidence>
<comment type="similarity">
    <text evidence="2">Belongs to the ESS2 family.</text>
</comment>
<dbReference type="PANTHER" id="PTHR12940">
    <property type="entry name" value="ES-2 PROTEIN - RELATED"/>
    <property type="match status" value="1"/>
</dbReference>
<evidence type="ECO:0000313" key="6">
    <source>
        <dbReference type="Proteomes" id="UP000015104"/>
    </source>
</evidence>
<evidence type="ECO:0000256" key="1">
    <source>
        <dbReference type="ARBA" id="ARBA00004123"/>
    </source>
</evidence>
<dbReference type="OMA" id="AQNDYLD"/>
<evidence type="ECO:0000256" key="2">
    <source>
        <dbReference type="ARBA" id="ARBA00009072"/>
    </source>
</evidence>
<keyword evidence="3" id="KW-0539">Nucleus</keyword>
<dbReference type="KEGG" id="tut:107364508"/>
<evidence type="ECO:0000313" key="5">
    <source>
        <dbReference type="EnsemblMetazoa" id="tetur01g15640.1"/>
    </source>
</evidence>
<dbReference type="PANTHER" id="PTHR12940:SF0">
    <property type="entry name" value="SPLICING FACTOR ESS-2 HOMOLOG"/>
    <property type="match status" value="1"/>
</dbReference>
<dbReference type="EnsemblMetazoa" id="tetur01g15640.1">
    <property type="protein sequence ID" value="tetur01g15640.1"/>
    <property type="gene ID" value="tetur01g15640"/>
</dbReference>
<dbReference type="EMBL" id="CAEY01000486">
    <property type="status" value="NOT_ANNOTATED_CDS"/>
    <property type="molecule type" value="Genomic_DNA"/>
</dbReference>
<gene>
    <name evidence="5" type="primary">107364508</name>
</gene>
<evidence type="ECO:0000256" key="3">
    <source>
        <dbReference type="ARBA" id="ARBA00023242"/>
    </source>
</evidence>
<reference evidence="5" key="2">
    <citation type="submission" date="2015-06" db="UniProtKB">
        <authorList>
            <consortium name="EnsemblMetazoa"/>
        </authorList>
    </citation>
    <scope>IDENTIFICATION</scope>
</reference>
<protein>
    <submittedName>
        <fullName evidence="5">Uncharacterized protein</fullName>
    </submittedName>
</protein>
<sequence>MALIKKDNNSSLISSSTSSSSLVPAEKKRKPIVLEEDEFIEALDCIIERDFYPALSKMKQQLKILDNPLVQGQAATLSAPLTATPLTFETPNITIPVEEVNERDDTTEDTIEPSKKKIKTNLSLNAFLSKYTSEDNASFDDIMKEAEKRHRQKYPWLYLEEEKMNQMITDGMTLPSIEGQDMIGADGTVGRIAWAYKNLNSLMFIPEGVKDGTQFAPNPHSTICHENTRFKKNPFNENLSESVLAEAALVASQEKTGKIGIDGKELINNVPKVGGYSFVPLTPSPAPGVTNTPLMTWGQIEGTPYSLDGSETPLLTSSSLPSGTPQFRIPDVPKREQIGHALADKINKTNRNKKKEAYKQAQYLKNSPLIYSGGKTFNESLGSMSPAAQKLATLRLGINKNVDKELRCSYSPSISRTPNNRLKSPITPSPSSLMKVTTPKPTSNISLTDNLLNIPRKIGKS</sequence>
<accession>T1JTW3</accession>